<evidence type="ECO:0000256" key="1">
    <source>
        <dbReference type="ARBA" id="ARBA00001947"/>
    </source>
</evidence>
<reference evidence="11" key="2">
    <citation type="submission" date="2024-10" db="UniProtKB">
        <authorList>
            <consortium name="EnsemblProtists"/>
        </authorList>
    </citation>
    <scope>IDENTIFICATION</scope>
</reference>
<dbReference type="PANTHER" id="PTHR11733">
    <property type="entry name" value="ZINC METALLOPROTEASE FAMILY M13 NEPRILYSIN-RELATED"/>
    <property type="match status" value="1"/>
</dbReference>
<dbReference type="STRING" id="2903.R1C9U4"/>
<dbReference type="Gene3D" id="3.40.390.10">
    <property type="entry name" value="Collagenase (Catalytic Domain)"/>
    <property type="match status" value="1"/>
</dbReference>
<dbReference type="RefSeq" id="XP_005771491.1">
    <property type="nucleotide sequence ID" value="XM_005771434.1"/>
</dbReference>
<evidence type="ECO:0000256" key="6">
    <source>
        <dbReference type="ARBA" id="ARBA00022833"/>
    </source>
</evidence>
<comment type="similarity">
    <text evidence="2">Belongs to the peptidase M13 family.</text>
</comment>
<feature type="domain" description="Peptidase M13 N-terminal" evidence="10">
    <location>
        <begin position="8"/>
        <end position="315"/>
    </location>
</feature>
<evidence type="ECO:0000256" key="3">
    <source>
        <dbReference type="ARBA" id="ARBA00022670"/>
    </source>
</evidence>
<dbReference type="PANTHER" id="PTHR11733:SF167">
    <property type="entry name" value="FI17812P1-RELATED"/>
    <property type="match status" value="1"/>
</dbReference>
<dbReference type="OMA" id="QDFIVWQ"/>
<dbReference type="eggNOG" id="KOG3624">
    <property type="taxonomic scope" value="Eukaryota"/>
</dbReference>
<dbReference type="AlphaFoldDB" id="A0A0D3J6C7"/>
<dbReference type="Proteomes" id="UP000013827">
    <property type="component" value="Unassembled WGS sequence"/>
</dbReference>
<dbReference type="InterPro" id="IPR008753">
    <property type="entry name" value="Peptidase_M13_N"/>
</dbReference>
<protein>
    <submittedName>
        <fullName evidence="11">Uncharacterized protein</fullName>
    </submittedName>
</protein>
<dbReference type="CDD" id="cd08662">
    <property type="entry name" value="M13"/>
    <property type="match status" value="1"/>
</dbReference>
<accession>A0A0D3J6C7</accession>
<evidence type="ECO:0000313" key="12">
    <source>
        <dbReference type="Proteomes" id="UP000013827"/>
    </source>
</evidence>
<evidence type="ECO:0000256" key="4">
    <source>
        <dbReference type="ARBA" id="ARBA00022723"/>
    </source>
</evidence>
<dbReference type="GO" id="GO:0016485">
    <property type="term" value="P:protein processing"/>
    <property type="evidence" value="ECO:0007669"/>
    <property type="project" value="TreeGrafter"/>
</dbReference>
<sequence length="818" mass="90908">MDFGVEACDNFFQHSCGGWIEASPIPADQSSWSVLGMMGERNTRRLRTILEEVRTNSSARPEQMTSSQRLGIVYDSCLAPEWADDGLLPLQRLFELVDGMSSIEEVFSTIATLTLAGHMVLIGGAVGADIGNPNKNIFSVWQGSGGLPDASYYLKNDSESRELRQAYRDHVATMLDLLSMPDPEVAAEHVLRLETRLAQISMPAELLRDPDATYNKLDLTGLEELSPELPWDRYLQVLSDARFCDPAWKIGRDAACLPPAFGRASSPLCSAGDCATLEEIDVSTPEFFEKLQAVLRDTPLEHIKSLFRWRLVVAAVTGAANGTSIVSGMLSEELGKAMDLVTKVEAAFDATLPEEEWMDDSSRAAAFEKVAAVQNLIGHPSEWTDYGDLLLAPSKLVTNVMQIRTWGACRSMREYGQPVDKDTWSMGPQTVNAYYSPPRNQMVFPAAILQEPMFDPGRLAAQNFGAIGMGRKFDAQGRMSPWWSESTVKNFEQRAKQVKDLYGSIEVQPGVKLNGDLTLGENLADMGGLKMAFRAFLRELDETGVHPDDTAGHHLTHRQLFFTAFAQVLTDPHSLPRARVNTPLANFAPFSEAFHCEAGSEMNPEAKVSVFRRGIGGPPRNIPFRGLESYLGLGQREWENFSAVVEVVEVVEWRVTLVRTASMPSPDAAARHTGAGVARRQAHHERMRDERAREAAAGEAELPPEDDAVEMASAVHVLDSVGEVGPNYTLLRSKETKAKRRKRKREDARAALDGHTVLSTGSRLEIFCDSERWYPATVMAREEDGDGRIVHEVEYDGYPDRRWWHMLDDERKHGERKP</sequence>
<dbReference type="Gene3D" id="1.10.1380.10">
    <property type="entry name" value="Neutral endopeptidase , domain2"/>
    <property type="match status" value="1"/>
</dbReference>
<dbReference type="InterPro" id="IPR018497">
    <property type="entry name" value="Peptidase_M13_C"/>
</dbReference>
<feature type="region of interest" description="Disordered" evidence="8">
    <location>
        <begin position="665"/>
        <end position="702"/>
    </location>
</feature>
<dbReference type="PaxDb" id="2903-EOD19062"/>
<feature type="compositionally biased region" description="Basic and acidic residues" evidence="8">
    <location>
        <begin position="684"/>
        <end position="696"/>
    </location>
</feature>
<dbReference type="GO" id="GO:0004222">
    <property type="term" value="F:metalloendopeptidase activity"/>
    <property type="evidence" value="ECO:0007669"/>
    <property type="project" value="InterPro"/>
</dbReference>
<dbReference type="HOGENOM" id="CLU_006187_7_2_1"/>
<proteinExistence type="inferred from homology"/>
<dbReference type="InterPro" id="IPR024079">
    <property type="entry name" value="MetalloPept_cat_dom_sf"/>
</dbReference>
<keyword evidence="6" id="KW-0862">Zinc</keyword>
<keyword evidence="3" id="KW-0645">Protease</keyword>
<dbReference type="Pfam" id="PF01431">
    <property type="entry name" value="Peptidase_M13"/>
    <property type="match status" value="1"/>
</dbReference>
<evidence type="ECO:0000256" key="2">
    <source>
        <dbReference type="ARBA" id="ARBA00007357"/>
    </source>
</evidence>
<dbReference type="SUPFAM" id="SSF55486">
    <property type="entry name" value="Metalloproteases ('zincins'), catalytic domain"/>
    <property type="match status" value="1"/>
</dbReference>
<evidence type="ECO:0000259" key="9">
    <source>
        <dbReference type="Pfam" id="PF01431"/>
    </source>
</evidence>
<keyword evidence="7" id="KW-0482">Metalloprotease</keyword>
<dbReference type="Pfam" id="PF05649">
    <property type="entry name" value="Peptidase_M13_N"/>
    <property type="match status" value="1"/>
</dbReference>
<organism evidence="11 12">
    <name type="scientific">Emiliania huxleyi (strain CCMP1516)</name>
    <dbReference type="NCBI Taxonomy" id="280463"/>
    <lineage>
        <taxon>Eukaryota</taxon>
        <taxon>Haptista</taxon>
        <taxon>Haptophyta</taxon>
        <taxon>Prymnesiophyceae</taxon>
        <taxon>Isochrysidales</taxon>
        <taxon>Noelaerhabdaceae</taxon>
        <taxon>Emiliania</taxon>
    </lineage>
</organism>
<evidence type="ECO:0000259" key="10">
    <source>
        <dbReference type="Pfam" id="PF05649"/>
    </source>
</evidence>
<keyword evidence="5" id="KW-0378">Hydrolase</keyword>
<evidence type="ECO:0000313" key="11">
    <source>
        <dbReference type="EnsemblProtists" id="EOD19062"/>
    </source>
</evidence>
<comment type="cofactor">
    <cofactor evidence="1">
        <name>Zn(2+)</name>
        <dbReference type="ChEBI" id="CHEBI:29105"/>
    </cofactor>
</comment>
<dbReference type="PRINTS" id="PR00786">
    <property type="entry name" value="NEPRILYSIN"/>
</dbReference>
<dbReference type="InterPro" id="IPR000718">
    <property type="entry name" value="Peptidase_M13"/>
</dbReference>
<reference evidence="12" key="1">
    <citation type="journal article" date="2013" name="Nature">
        <title>Pan genome of the phytoplankton Emiliania underpins its global distribution.</title>
        <authorList>
            <person name="Read B.A."/>
            <person name="Kegel J."/>
            <person name="Klute M.J."/>
            <person name="Kuo A."/>
            <person name="Lefebvre S.C."/>
            <person name="Maumus F."/>
            <person name="Mayer C."/>
            <person name="Miller J."/>
            <person name="Monier A."/>
            <person name="Salamov A."/>
            <person name="Young J."/>
            <person name="Aguilar M."/>
            <person name="Claverie J.M."/>
            <person name="Frickenhaus S."/>
            <person name="Gonzalez K."/>
            <person name="Herman E.K."/>
            <person name="Lin Y.C."/>
            <person name="Napier J."/>
            <person name="Ogata H."/>
            <person name="Sarno A.F."/>
            <person name="Shmutz J."/>
            <person name="Schroeder D."/>
            <person name="de Vargas C."/>
            <person name="Verret F."/>
            <person name="von Dassow P."/>
            <person name="Valentin K."/>
            <person name="Van de Peer Y."/>
            <person name="Wheeler G."/>
            <person name="Dacks J.B."/>
            <person name="Delwiche C.F."/>
            <person name="Dyhrman S.T."/>
            <person name="Glockner G."/>
            <person name="John U."/>
            <person name="Richards T."/>
            <person name="Worden A.Z."/>
            <person name="Zhang X."/>
            <person name="Grigoriev I.V."/>
            <person name="Allen A.E."/>
            <person name="Bidle K."/>
            <person name="Borodovsky M."/>
            <person name="Bowler C."/>
            <person name="Brownlee C."/>
            <person name="Cock J.M."/>
            <person name="Elias M."/>
            <person name="Gladyshev V.N."/>
            <person name="Groth M."/>
            <person name="Guda C."/>
            <person name="Hadaegh A."/>
            <person name="Iglesias-Rodriguez M.D."/>
            <person name="Jenkins J."/>
            <person name="Jones B.M."/>
            <person name="Lawson T."/>
            <person name="Leese F."/>
            <person name="Lindquist E."/>
            <person name="Lobanov A."/>
            <person name="Lomsadze A."/>
            <person name="Malik S.B."/>
            <person name="Marsh M.E."/>
            <person name="Mackinder L."/>
            <person name="Mock T."/>
            <person name="Mueller-Roeber B."/>
            <person name="Pagarete A."/>
            <person name="Parker M."/>
            <person name="Probert I."/>
            <person name="Quesneville H."/>
            <person name="Raines C."/>
            <person name="Rensing S.A."/>
            <person name="Riano-Pachon D.M."/>
            <person name="Richier S."/>
            <person name="Rokitta S."/>
            <person name="Shiraiwa Y."/>
            <person name="Soanes D.M."/>
            <person name="van der Giezen M."/>
            <person name="Wahlund T.M."/>
            <person name="Williams B."/>
            <person name="Wilson W."/>
            <person name="Wolfe G."/>
            <person name="Wurch L.L."/>
        </authorList>
    </citation>
    <scope>NUCLEOTIDE SEQUENCE</scope>
</reference>
<dbReference type="GeneID" id="17264608"/>
<dbReference type="InterPro" id="IPR042089">
    <property type="entry name" value="Peptidase_M13_dom_2"/>
</dbReference>
<dbReference type="PROSITE" id="PS51885">
    <property type="entry name" value="NEPRILYSIN"/>
    <property type="match status" value="1"/>
</dbReference>
<dbReference type="KEGG" id="ehx:EMIHUDRAFT_243348"/>
<keyword evidence="12" id="KW-1185">Reference proteome</keyword>
<name>A0A0D3J6C7_EMIH1</name>
<evidence type="ECO:0000256" key="5">
    <source>
        <dbReference type="ARBA" id="ARBA00022801"/>
    </source>
</evidence>
<dbReference type="GO" id="GO:0005886">
    <property type="term" value="C:plasma membrane"/>
    <property type="evidence" value="ECO:0007669"/>
    <property type="project" value="TreeGrafter"/>
</dbReference>
<keyword evidence="4" id="KW-0479">Metal-binding</keyword>
<evidence type="ECO:0000256" key="7">
    <source>
        <dbReference type="ARBA" id="ARBA00023049"/>
    </source>
</evidence>
<dbReference type="EnsemblProtists" id="EOD19062">
    <property type="protein sequence ID" value="EOD19062"/>
    <property type="gene ID" value="EMIHUDRAFT_243348"/>
</dbReference>
<dbReference type="GO" id="GO:0046872">
    <property type="term" value="F:metal ion binding"/>
    <property type="evidence" value="ECO:0007669"/>
    <property type="project" value="UniProtKB-KW"/>
</dbReference>
<evidence type="ECO:0000256" key="8">
    <source>
        <dbReference type="SAM" id="MobiDB-lite"/>
    </source>
</evidence>
<feature type="domain" description="Peptidase M13 C-terminal" evidence="9">
    <location>
        <begin position="432"/>
        <end position="608"/>
    </location>
</feature>